<gene>
    <name evidence="2" type="ORF">Prubr_54260</name>
</gene>
<dbReference type="Proteomes" id="UP000680866">
    <property type="component" value="Chromosome"/>
</dbReference>
<accession>A0A810NAN3</accession>
<evidence type="ECO:0000313" key="2">
    <source>
        <dbReference type="EMBL" id="BCJ68405.1"/>
    </source>
</evidence>
<keyword evidence="1" id="KW-0472">Membrane</keyword>
<organism evidence="2 3">
    <name type="scientific">Polymorphospora rubra</name>
    <dbReference type="NCBI Taxonomy" id="338584"/>
    <lineage>
        <taxon>Bacteria</taxon>
        <taxon>Bacillati</taxon>
        <taxon>Actinomycetota</taxon>
        <taxon>Actinomycetes</taxon>
        <taxon>Micromonosporales</taxon>
        <taxon>Micromonosporaceae</taxon>
        <taxon>Polymorphospora</taxon>
    </lineage>
</organism>
<evidence type="ECO:0000313" key="3">
    <source>
        <dbReference type="Proteomes" id="UP000680866"/>
    </source>
</evidence>
<evidence type="ECO:0000256" key="1">
    <source>
        <dbReference type="SAM" id="Phobius"/>
    </source>
</evidence>
<dbReference type="EMBL" id="AP023359">
    <property type="protein sequence ID" value="BCJ68405.1"/>
    <property type="molecule type" value="Genomic_DNA"/>
</dbReference>
<proteinExistence type="predicted"/>
<dbReference type="KEGG" id="pry:Prubr_54260"/>
<keyword evidence="3" id="KW-1185">Reference proteome</keyword>
<keyword evidence="1" id="KW-1133">Transmembrane helix</keyword>
<reference evidence="2" key="1">
    <citation type="submission" date="2020-08" db="EMBL/GenBank/DDBJ databases">
        <title>Whole genome shotgun sequence of Polymorphospora rubra NBRC 101157.</title>
        <authorList>
            <person name="Komaki H."/>
            <person name="Tamura T."/>
        </authorList>
    </citation>
    <scope>NUCLEOTIDE SEQUENCE</scope>
    <source>
        <strain evidence="2">NBRC 101157</strain>
    </source>
</reference>
<keyword evidence="1" id="KW-0812">Transmembrane</keyword>
<sequence length="252" mass="26360">MSERDVSRLLDRAAGSGELPPGFVERVVARGKARARRRWAPPAAAATAAVIVVVGVAYALRPSEPGGSPPAHGVAGTTTSDLTGDLVRRLQQSVGAEFATDRLLVIGAAGDETVAVLRRDARPDEARVGGRAAEVWVARGPGEFHRAVDYISYDLACTADDSVCASMRPNGLGLAAIRRQPSGRTFVVVARTGDHEVTIRTAEGETKNVGPLPTGGIVEVATKHPWQIRLEIATAPGRAYVLPIPPGGVIEG</sequence>
<name>A0A810NAN3_9ACTN</name>
<dbReference type="AlphaFoldDB" id="A0A810NAN3"/>
<feature type="transmembrane region" description="Helical" evidence="1">
    <location>
        <begin position="39"/>
        <end position="60"/>
    </location>
</feature>
<protein>
    <submittedName>
        <fullName evidence="2">Uncharacterized protein</fullName>
    </submittedName>
</protein>
<dbReference type="RefSeq" id="WP_344143053.1">
    <property type="nucleotide sequence ID" value="NZ_BAAAOJ010000049.1"/>
</dbReference>